<organism evidence="1 2">
    <name type="scientific">Pseudomonas fluorescens</name>
    <dbReference type="NCBI Taxonomy" id="294"/>
    <lineage>
        <taxon>Bacteria</taxon>
        <taxon>Pseudomonadati</taxon>
        <taxon>Pseudomonadota</taxon>
        <taxon>Gammaproteobacteria</taxon>
        <taxon>Pseudomonadales</taxon>
        <taxon>Pseudomonadaceae</taxon>
        <taxon>Pseudomonas</taxon>
    </lineage>
</organism>
<dbReference type="EMBL" id="CABVJF010000047">
    <property type="protein sequence ID" value="VVQ26432.1"/>
    <property type="molecule type" value="Genomic_DNA"/>
</dbReference>
<accession>A0A5E7VUS4</accession>
<dbReference type="RefSeq" id="WP_150788352.1">
    <property type="nucleotide sequence ID" value="NZ_CABVJF010000047.1"/>
</dbReference>
<proteinExistence type="predicted"/>
<gene>
    <name evidence="1" type="ORF">PS928_06594</name>
</gene>
<evidence type="ECO:0008006" key="3">
    <source>
        <dbReference type="Google" id="ProtNLM"/>
    </source>
</evidence>
<reference evidence="1 2" key="1">
    <citation type="submission" date="2019-09" db="EMBL/GenBank/DDBJ databases">
        <authorList>
            <person name="Chandra G."/>
            <person name="Truman W A."/>
        </authorList>
    </citation>
    <scope>NUCLEOTIDE SEQUENCE [LARGE SCALE GENOMIC DNA]</scope>
    <source>
        <strain evidence="1">PS928</strain>
    </source>
</reference>
<sequence length="178" mass="20074">MTRLIPIIILGAFLLSNLASADIWIWYMTKDERPYYQVAASEKLALEKAREHHDTFDTSGPKLLEVCNKKGFFALIAYSAPGNATRFGGACDQQSREKSYAAAIKSCKEKPACKAAMEDKDWRVDMNSFQDDGKEIQLRIECIYVRSSDNNCSEYDAEGGNINYPFDLVGFLKQYGEP</sequence>
<dbReference type="Proteomes" id="UP000381378">
    <property type="component" value="Unassembled WGS sequence"/>
</dbReference>
<evidence type="ECO:0000313" key="1">
    <source>
        <dbReference type="EMBL" id="VVQ26432.1"/>
    </source>
</evidence>
<evidence type="ECO:0000313" key="2">
    <source>
        <dbReference type="Proteomes" id="UP000381378"/>
    </source>
</evidence>
<dbReference type="AlphaFoldDB" id="A0A5E7VUS4"/>
<protein>
    <recommendedName>
        <fullName evidence="3">DUF4189 domain-containing protein</fullName>
    </recommendedName>
</protein>
<name>A0A5E7VUS4_PSEFL</name>